<protein>
    <recommendedName>
        <fullName evidence="4">DUF2490 domain-containing protein</fullName>
    </recommendedName>
</protein>
<gene>
    <name evidence="2" type="ORF">NX02_07965</name>
</gene>
<dbReference type="OrthoDB" id="5381041at2"/>
<dbReference type="Pfam" id="PF10677">
    <property type="entry name" value="DUF2490"/>
    <property type="match status" value="1"/>
</dbReference>
<dbReference type="EMBL" id="CP006644">
    <property type="protein sequence ID" value="AHE53317.1"/>
    <property type="molecule type" value="Genomic_DNA"/>
</dbReference>
<evidence type="ECO:0008006" key="4">
    <source>
        <dbReference type="Google" id="ProtNLM"/>
    </source>
</evidence>
<dbReference type="AlphaFoldDB" id="W0AA00"/>
<sequence>MQALDVAPSFGMAPALSILAALGALLCPAQAGAQTVDSDAQAWPSLTVIVPIARGLDLRADAVLQLTDDGSHLGRQLYRAVLLAKLDDDLSIGGGYTWTRIDPGTAPAQVEHRAVQDIVFRKAVAPGGLTLMLRTRLETRVREARNGVSWRLRQLTRLELPVTAGGVSAVAWNEYFHGFNTTEWSGPSGSALMLTFIGVQVPAGRRIVVEPGYLNQTGFDAGRNSVRHVASLTMVLRL</sequence>
<dbReference type="STRING" id="1123269.NX02_07965"/>
<name>W0AA00_9SPHN</name>
<dbReference type="HOGENOM" id="CLU_089264_1_1_5"/>
<keyword evidence="1" id="KW-0732">Signal</keyword>
<dbReference type="Proteomes" id="UP000018851">
    <property type="component" value="Chromosome"/>
</dbReference>
<reference evidence="2 3" key="1">
    <citation type="submission" date="2013-07" db="EMBL/GenBank/DDBJ databases">
        <title>Completed genome of Sphingomonas sanxanigenens NX02.</title>
        <authorList>
            <person name="Ma T."/>
            <person name="Huang H."/>
            <person name="Wu M."/>
            <person name="Li X."/>
            <person name="Li G."/>
        </authorList>
    </citation>
    <scope>NUCLEOTIDE SEQUENCE [LARGE SCALE GENOMIC DNA]</scope>
    <source>
        <strain evidence="2 3">NX02</strain>
    </source>
</reference>
<feature type="signal peptide" evidence="1">
    <location>
        <begin position="1"/>
        <end position="33"/>
    </location>
</feature>
<dbReference type="RefSeq" id="WP_025291581.1">
    <property type="nucleotide sequence ID" value="NZ_CP006644.1"/>
</dbReference>
<evidence type="ECO:0000313" key="2">
    <source>
        <dbReference type="EMBL" id="AHE53317.1"/>
    </source>
</evidence>
<dbReference type="KEGG" id="ssan:NX02_07965"/>
<proteinExistence type="predicted"/>
<dbReference type="PATRIC" id="fig|1123269.5.peg.1555"/>
<accession>W0AA00</accession>
<evidence type="ECO:0000313" key="3">
    <source>
        <dbReference type="Proteomes" id="UP000018851"/>
    </source>
</evidence>
<evidence type="ECO:0000256" key="1">
    <source>
        <dbReference type="SAM" id="SignalP"/>
    </source>
</evidence>
<dbReference type="InterPro" id="IPR019619">
    <property type="entry name" value="DUF2490"/>
</dbReference>
<organism evidence="2 3">
    <name type="scientific">Sphingomonas sanxanigenens DSM 19645 = NX02</name>
    <dbReference type="NCBI Taxonomy" id="1123269"/>
    <lineage>
        <taxon>Bacteria</taxon>
        <taxon>Pseudomonadati</taxon>
        <taxon>Pseudomonadota</taxon>
        <taxon>Alphaproteobacteria</taxon>
        <taxon>Sphingomonadales</taxon>
        <taxon>Sphingomonadaceae</taxon>
        <taxon>Sphingomonas</taxon>
    </lineage>
</organism>
<dbReference type="eggNOG" id="ENOG5032VR7">
    <property type="taxonomic scope" value="Bacteria"/>
</dbReference>
<keyword evidence="3" id="KW-1185">Reference proteome</keyword>
<feature type="chain" id="PRO_5004786080" description="DUF2490 domain-containing protein" evidence="1">
    <location>
        <begin position="34"/>
        <end position="238"/>
    </location>
</feature>